<dbReference type="InterPro" id="IPR011239">
    <property type="entry name" value="Pesterase_cyn"/>
</dbReference>
<reference evidence="6" key="2">
    <citation type="submission" date="2022-01" db="EMBL/GenBank/DDBJ databases">
        <authorList>
            <person name="Zivanovic Y."/>
            <person name="Moreira D."/>
            <person name="Lopez-Garcia P."/>
        </authorList>
    </citation>
    <scope>NUCLEOTIDE SEQUENCE</scope>
    <source>
        <strain evidence="6">G9</strain>
    </source>
</reference>
<dbReference type="Proteomes" id="UP001154265">
    <property type="component" value="Unassembled WGS sequence"/>
</dbReference>
<dbReference type="Gene3D" id="3.60.21.10">
    <property type="match status" value="1"/>
</dbReference>
<dbReference type="InterPro" id="IPR050884">
    <property type="entry name" value="CNP_phosphodiesterase-III"/>
</dbReference>
<reference evidence="6" key="1">
    <citation type="journal article" date="2022" name="Genome Biol. Evol.">
        <title>A New Gene Family Diagnostic for Intracellular Biomineralization of Amorphous Ca Carbonates by Cyanobacteria.</title>
        <authorList>
            <person name="Benzerara K."/>
            <person name="Duprat E."/>
            <person name="Bitard-Feildel T."/>
            <person name="Caumes G."/>
            <person name="Cassier-Chauvat C."/>
            <person name="Chauvat F."/>
            <person name="Dezi M."/>
            <person name="Diop S.I."/>
            <person name="Gaschignard G."/>
            <person name="Gorgen S."/>
            <person name="Gugger M."/>
            <person name="Lopez-Garcia P."/>
            <person name="Millet M."/>
            <person name="Skouri-Panet F."/>
            <person name="Moreira D."/>
            <person name="Callebaut I."/>
        </authorList>
    </citation>
    <scope>NUCLEOTIDE SEQUENCE</scope>
    <source>
        <strain evidence="6">G9</strain>
    </source>
</reference>
<dbReference type="RefSeq" id="WP_277866390.1">
    <property type="nucleotide sequence ID" value="NZ_JAKKUT010000002.1"/>
</dbReference>
<keyword evidence="2" id="KW-0378">Hydrolase</keyword>
<dbReference type="InterPro" id="IPR004843">
    <property type="entry name" value="Calcineurin-like_PHP"/>
</dbReference>
<keyword evidence="7" id="KW-1185">Reference proteome</keyword>
<accession>A0ABT6EXE5</accession>
<evidence type="ECO:0000256" key="1">
    <source>
        <dbReference type="ARBA" id="ARBA00022723"/>
    </source>
</evidence>
<sequence>MKQRFGVISDPHITLPHTVPPGRSSFLLTDVSLAAFEIAVKHLAELGIDFLLIPGDLTRDGEVDNHSWLRDMLAGLPFPTYVIPGNHDVPVPQGENGIIGWHEFPQYYQNAGYGETDQLYYTCSPAAGLRLIALNSNQFDSQGRQVGCLDDAQLSWLTQVLAAIPKDELILVMVHHNLLEHWPGQGKHPMGLRYMLDNRRLLLELLHQAEVSLVFTGHLHVQDIAYEKGIYEITTGSLVSYPHPYRLVELNSQDNGGWNLDIQSFRVEATPHYPDLQTSSRKWMGDRSAPFLIRFLMAPPLNLDEATAQALVPDLKDFWPQIAAGDPRVNLPDLPADWQTYFARFNHQEPPGCPHLGDNAMEIQLPLHSSRSEALRCSS</sequence>
<evidence type="ECO:0000256" key="4">
    <source>
        <dbReference type="ARBA" id="ARBA00025742"/>
    </source>
</evidence>
<gene>
    <name evidence="6" type="ORF">L3556_05965</name>
</gene>
<proteinExistence type="inferred from homology"/>
<keyword evidence="1" id="KW-0479">Metal-binding</keyword>
<dbReference type="Pfam" id="PF00149">
    <property type="entry name" value="Metallophos"/>
    <property type="match status" value="1"/>
</dbReference>
<dbReference type="PANTHER" id="PTHR42988">
    <property type="entry name" value="PHOSPHOHYDROLASE"/>
    <property type="match status" value="1"/>
</dbReference>
<evidence type="ECO:0000256" key="3">
    <source>
        <dbReference type="ARBA" id="ARBA00023004"/>
    </source>
</evidence>
<dbReference type="PANTHER" id="PTHR42988:SF2">
    <property type="entry name" value="CYCLIC NUCLEOTIDE PHOSPHODIESTERASE CBUA0032-RELATED"/>
    <property type="match status" value="1"/>
</dbReference>
<dbReference type="PIRSF" id="PIRSF035427">
    <property type="entry name" value="All2852"/>
    <property type="match status" value="1"/>
</dbReference>
<comment type="caution">
    <text evidence="6">The sequence shown here is derived from an EMBL/GenBank/DDBJ whole genome shotgun (WGS) entry which is preliminary data.</text>
</comment>
<dbReference type="EMBL" id="JAKKUT010000002">
    <property type="protein sequence ID" value="MDG2990480.1"/>
    <property type="molecule type" value="Genomic_DNA"/>
</dbReference>
<dbReference type="SUPFAM" id="SSF56300">
    <property type="entry name" value="Metallo-dependent phosphatases"/>
    <property type="match status" value="1"/>
</dbReference>
<organism evidence="6 7">
    <name type="scientific">Candidatus Synechococcus calcipolaris G9</name>
    <dbReference type="NCBI Taxonomy" id="1497997"/>
    <lineage>
        <taxon>Bacteria</taxon>
        <taxon>Bacillati</taxon>
        <taxon>Cyanobacteriota</taxon>
        <taxon>Cyanophyceae</taxon>
        <taxon>Synechococcales</taxon>
        <taxon>Synechococcaceae</taxon>
        <taxon>Synechococcus</taxon>
    </lineage>
</organism>
<feature type="domain" description="Calcineurin-like phosphoesterase" evidence="5">
    <location>
        <begin position="4"/>
        <end position="221"/>
    </location>
</feature>
<name>A0ABT6EXE5_9SYNE</name>
<keyword evidence="3" id="KW-0408">Iron</keyword>
<evidence type="ECO:0000313" key="6">
    <source>
        <dbReference type="EMBL" id="MDG2990480.1"/>
    </source>
</evidence>
<comment type="similarity">
    <text evidence="4">Belongs to the cyclic nucleotide phosphodiesterase class-III family.</text>
</comment>
<evidence type="ECO:0000313" key="7">
    <source>
        <dbReference type="Proteomes" id="UP001154265"/>
    </source>
</evidence>
<evidence type="ECO:0000259" key="5">
    <source>
        <dbReference type="Pfam" id="PF00149"/>
    </source>
</evidence>
<evidence type="ECO:0000256" key="2">
    <source>
        <dbReference type="ARBA" id="ARBA00022801"/>
    </source>
</evidence>
<dbReference type="InterPro" id="IPR029052">
    <property type="entry name" value="Metallo-depent_PP-like"/>
</dbReference>
<protein>
    <submittedName>
        <fullName evidence="6">Metallophosphoesterase</fullName>
    </submittedName>
</protein>